<reference evidence="3 4" key="1">
    <citation type="submission" date="2017-11" db="EMBL/GenBank/DDBJ databases">
        <title>Comparitive Functional Genomics of Dry Heat Resistant strains isolated from the Viking Spacecraft.</title>
        <authorList>
            <person name="Seuylemezian A."/>
            <person name="Cooper K."/>
            <person name="Vaishampayan P."/>
        </authorList>
    </citation>
    <scope>NUCLEOTIDE SEQUENCE [LARGE SCALE GENOMIC DNA]</scope>
    <source>
        <strain evidence="3 4">V1-29</strain>
    </source>
</reference>
<feature type="transmembrane region" description="Helical" evidence="1">
    <location>
        <begin position="84"/>
        <end position="106"/>
    </location>
</feature>
<dbReference type="AlphaFoldDB" id="A0A2N5M369"/>
<dbReference type="OrthoDB" id="9790723at2"/>
<keyword evidence="4" id="KW-1185">Reference proteome</keyword>
<feature type="transmembrane region" description="Helical" evidence="1">
    <location>
        <begin position="186"/>
        <end position="207"/>
    </location>
</feature>
<feature type="transmembrane region" description="Helical" evidence="1">
    <location>
        <begin position="138"/>
        <end position="156"/>
    </location>
</feature>
<evidence type="ECO:0000313" key="3">
    <source>
        <dbReference type="EMBL" id="PLT28782.1"/>
    </source>
</evidence>
<dbReference type="InterPro" id="IPR036938">
    <property type="entry name" value="PAP2/HPO_sf"/>
</dbReference>
<name>A0A2N5M369_9BACI</name>
<gene>
    <name evidence="3" type="ORF">CUU66_16955</name>
</gene>
<protein>
    <submittedName>
        <fullName evidence="3">Phosphoesterase</fullName>
    </submittedName>
</protein>
<sequence length="220" mass="25627">MDIKEGKTLETLKRKFPFLLLLLIIPALGFIYTVLNENPRRATSISTALDQHIPFIPVFIIPYIIWYAYVLGYLIYFCFKDTKVYIKSLITITIGECICFIIFFYFQTTVNRPEISPEVPFYHLVNFIYENDRPFNCFPSIHVLTTYVIMLASLHIKNKHPLHSILIQGMGSLIILSTLFVKQHVIWDMVGSMFLVSYIYGIIFELVNIRIAQKAKTVEK</sequence>
<comment type="caution">
    <text evidence="3">The sequence shown here is derived from an EMBL/GenBank/DDBJ whole genome shotgun (WGS) entry which is preliminary data.</text>
</comment>
<dbReference type="InterPro" id="IPR000326">
    <property type="entry name" value="PAP2/HPO"/>
</dbReference>
<dbReference type="Pfam" id="PF01569">
    <property type="entry name" value="PAP2"/>
    <property type="match status" value="1"/>
</dbReference>
<feature type="domain" description="Phosphatidic acid phosphatase type 2/haloperoxidase" evidence="2">
    <location>
        <begin position="88"/>
        <end position="204"/>
    </location>
</feature>
<accession>A0A2N5M369</accession>
<evidence type="ECO:0000256" key="1">
    <source>
        <dbReference type="SAM" id="Phobius"/>
    </source>
</evidence>
<dbReference type="SUPFAM" id="SSF48317">
    <property type="entry name" value="Acid phosphatase/Vanadium-dependent haloperoxidase"/>
    <property type="match status" value="1"/>
</dbReference>
<organism evidence="3 4">
    <name type="scientific">Peribacillus deserti</name>
    <dbReference type="NCBI Taxonomy" id="673318"/>
    <lineage>
        <taxon>Bacteria</taxon>
        <taxon>Bacillati</taxon>
        <taxon>Bacillota</taxon>
        <taxon>Bacilli</taxon>
        <taxon>Bacillales</taxon>
        <taxon>Bacillaceae</taxon>
        <taxon>Peribacillus</taxon>
    </lineage>
</organism>
<feature type="transmembrane region" description="Helical" evidence="1">
    <location>
        <begin position="55"/>
        <end position="77"/>
    </location>
</feature>
<dbReference type="EMBL" id="PGUY01000052">
    <property type="protein sequence ID" value="PLT28782.1"/>
    <property type="molecule type" value="Genomic_DNA"/>
</dbReference>
<feature type="transmembrane region" description="Helical" evidence="1">
    <location>
        <begin position="16"/>
        <end position="35"/>
    </location>
</feature>
<keyword evidence="1" id="KW-0812">Transmembrane</keyword>
<keyword evidence="1" id="KW-0472">Membrane</keyword>
<keyword evidence="1" id="KW-1133">Transmembrane helix</keyword>
<proteinExistence type="predicted"/>
<feature type="transmembrane region" description="Helical" evidence="1">
    <location>
        <begin position="163"/>
        <end position="180"/>
    </location>
</feature>
<evidence type="ECO:0000259" key="2">
    <source>
        <dbReference type="Pfam" id="PF01569"/>
    </source>
</evidence>
<dbReference type="Proteomes" id="UP000234748">
    <property type="component" value="Unassembled WGS sequence"/>
</dbReference>
<evidence type="ECO:0000313" key="4">
    <source>
        <dbReference type="Proteomes" id="UP000234748"/>
    </source>
</evidence>